<organism evidence="3 4">
    <name type="scientific">Pontixanthobacter gangjinensis</name>
    <dbReference type="NCBI Taxonomy" id="1028742"/>
    <lineage>
        <taxon>Bacteria</taxon>
        <taxon>Pseudomonadati</taxon>
        <taxon>Pseudomonadota</taxon>
        <taxon>Alphaproteobacteria</taxon>
        <taxon>Sphingomonadales</taxon>
        <taxon>Erythrobacteraceae</taxon>
        <taxon>Pontixanthobacter</taxon>
    </lineage>
</organism>
<evidence type="ECO:0000259" key="2">
    <source>
        <dbReference type="PROSITE" id="PS50828"/>
    </source>
</evidence>
<feature type="domain" description="Smr" evidence="2">
    <location>
        <begin position="102"/>
        <end position="191"/>
    </location>
</feature>
<dbReference type="InterPro" id="IPR002625">
    <property type="entry name" value="Smr_dom"/>
</dbReference>
<dbReference type="PANTHER" id="PTHR35562:SF2">
    <property type="entry name" value="DNA ENDONUCLEASE SMRA-RELATED"/>
    <property type="match status" value="1"/>
</dbReference>
<accession>A0A6I4SK60</accession>
<gene>
    <name evidence="3" type="ORF">GRI36_04185</name>
</gene>
<evidence type="ECO:0000256" key="1">
    <source>
        <dbReference type="SAM" id="MobiDB-lite"/>
    </source>
</evidence>
<dbReference type="OrthoDB" id="7165597at2"/>
<dbReference type="AlphaFoldDB" id="A0A6I4SK60"/>
<sequence>MKLPRGLSAEEEAAWAKLASSVEPLDGRVIPAVSAEPSAKEPAPIQKRAKPVAFPPKQRPPIQSPAARQPVPRMARRIGGQTLDAKWDRKLKSGDIAPDYTLDLHDHYLDAAHERLESGMMQARAMEARLVLVITGRPRPVDAADRATKRGVIRAKLLDWLAAGDHADSIAAVRKAHRRHGGEGALYIVLRRIR</sequence>
<dbReference type="Pfam" id="PF01713">
    <property type="entry name" value="Smr"/>
    <property type="match status" value="1"/>
</dbReference>
<dbReference type="PANTHER" id="PTHR35562">
    <property type="entry name" value="DNA ENDONUCLEASE SMRA-RELATED"/>
    <property type="match status" value="1"/>
</dbReference>
<dbReference type="EMBL" id="WTYS01000001">
    <property type="protein sequence ID" value="MXO56075.1"/>
    <property type="molecule type" value="Genomic_DNA"/>
</dbReference>
<name>A0A6I4SK60_9SPHN</name>
<dbReference type="PROSITE" id="PS50828">
    <property type="entry name" value="SMR"/>
    <property type="match status" value="1"/>
</dbReference>
<proteinExistence type="predicted"/>
<dbReference type="Gene3D" id="3.30.1370.110">
    <property type="match status" value="1"/>
</dbReference>
<comment type="caution">
    <text evidence="3">The sequence shown here is derived from an EMBL/GenBank/DDBJ whole genome shotgun (WGS) entry which is preliminary data.</text>
</comment>
<dbReference type="SUPFAM" id="SSF160443">
    <property type="entry name" value="SMR domain-like"/>
    <property type="match status" value="1"/>
</dbReference>
<protein>
    <submittedName>
        <fullName evidence="3">DNA mismatch repair protein MutS</fullName>
    </submittedName>
</protein>
<dbReference type="InterPro" id="IPR036063">
    <property type="entry name" value="Smr_dom_sf"/>
</dbReference>
<evidence type="ECO:0000313" key="3">
    <source>
        <dbReference type="EMBL" id="MXO56075.1"/>
    </source>
</evidence>
<dbReference type="Proteomes" id="UP000468943">
    <property type="component" value="Unassembled WGS sequence"/>
</dbReference>
<reference evidence="3 4" key="1">
    <citation type="submission" date="2019-12" db="EMBL/GenBank/DDBJ databases">
        <title>Genomic-based taxomic classification of the family Erythrobacteraceae.</title>
        <authorList>
            <person name="Xu L."/>
        </authorList>
    </citation>
    <scope>NUCLEOTIDE SEQUENCE [LARGE SCALE GENOMIC DNA]</scope>
    <source>
        <strain evidence="3 4">JCM 17802</strain>
    </source>
</reference>
<keyword evidence="4" id="KW-1185">Reference proteome</keyword>
<dbReference type="RefSeq" id="WP_160597321.1">
    <property type="nucleotide sequence ID" value="NZ_WTYS01000001.1"/>
</dbReference>
<feature type="region of interest" description="Disordered" evidence="1">
    <location>
        <begin position="33"/>
        <end position="74"/>
    </location>
</feature>
<feature type="compositionally biased region" description="Pro residues" evidence="1">
    <location>
        <begin position="53"/>
        <end position="63"/>
    </location>
</feature>
<evidence type="ECO:0000313" key="4">
    <source>
        <dbReference type="Proteomes" id="UP000468943"/>
    </source>
</evidence>